<comment type="caution">
    <text evidence="2">The sequence shown here is derived from an EMBL/GenBank/DDBJ whole genome shotgun (WGS) entry which is preliminary data.</text>
</comment>
<feature type="domain" description="MULE transposase" evidence="1">
    <location>
        <begin position="16"/>
        <end position="109"/>
    </location>
</feature>
<name>A0AAV0FXP7_9ASTE</name>
<dbReference type="InterPro" id="IPR018289">
    <property type="entry name" value="MULE_transposase_dom"/>
</dbReference>
<reference evidence="2" key="1">
    <citation type="submission" date="2022-07" db="EMBL/GenBank/DDBJ databases">
        <authorList>
            <person name="Macas J."/>
            <person name="Novak P."/>
            <person name="Neumann P."/>
        </authorList>
    </citation>
    <scope>NUCLEOTIDE SEQUENCE</scope>
</reference>
<organism evidence="2 3">
    <name type="scientific">Cuscuta epithymum</name>
    <dbReference type="NCBI Taxonomy" id="186058"/>
    <lineage>
        <taxon>Eukaryota</taxon>
        <taxon>Viridiplantae</taxon>
        <taxon>Streptophyta</taxon>
        <taxon>Embryophyta</taxon>
        <taxon>Tracheophyta</taxon>
        <taxon>Spermatophyta</taxon>
        <taxon>Magnoliopsida</taxon>
        <taxon>eudicotyledons</taxon>
        <taxon>Gunneridae</taxon>
        <taxon>Pentapetalae</taxon>
        <taxon>asterids</taxon>
        <taxon>lamiids</taxon>
        <taxon>Solanales</taxon>
        <taxon>Convolvulaceae</taxon>
        <taxon>Cuscuteae</taxon>
        <taxon>Cuscuta</taxon>
        <taxon>Cuscuta subgen. Cuscuta</taxon>
    </lineage>
</organism>
<dbReference type="Pfam" id="PF10551">
    <property type="entry name" value="MULE"/>
    <property type="match status" value="1"/>
</dbReference>
<dbReference type="Proteomes" id="UP001152523">
    <property type="component" value="Unassembled WGS sequence"/>
</dbReference>
<accession>A0AAV0FXP7</accession>
<feature type="non-terminal residue" evidence="2">
    <location>
        <position position="111"/>
    </location>
</feature>
<dbReference type="EMBL" id="CAMAPF010001023">
    <property type="protein sequence ID" value="CAH9140423.1"/>
    <property type="molecule type" value="Genomic_DNA"/>
</dbReference>
<dbReference type="AlphaFoldDB" id="A0AAV0FXP7"/>
<proteinExistence type="predicted"/>
<evidence type="ECO:0000313" key="3">
    <source>
        <dbReference type="Proteomes" id="UP001152523"/>
    </source>
</evidence>
<dbReference type="PANTHER" id="PTHR31973">
    <property type="entry name" value="POLYPROTEIN, PUTATIVE-RELATED"/>
    <property type="match status" value="1"/>
</dbReference>
<gene>
    <name evidence="2" type="ORF">CEPIT_LOCUS38330</name>
</gene>
<protein>
    <recommendedName>
        <fullName evidence="1">MULE transposase domain-containing protein</fullName>
    </recommendedName>
</protein>
<keyword evidence="3" id="KW-1185">Reference proteome</keyword>
<dbReference type="PANTHER" id="PTHR31973:SF113">
    <property type="entry name" value="PROTEIN FAR1-RELATED SEQUENCE 5-LIKE"/>
    <property type="match status" value="1"/>
</dbReference>
<evidence type="ECO:0000313" key="2">
    <source>
        <dbReference type="EMBL" id="CAH9140423.1"/>
    </source>
</evidence>
<sequence>MPLHPLFEGWKHCVPVLIIDGSFMKSYYKGTLLTTCAQDTNDQIFSLAFGMCDIERKDTWLWFFKMLKETLAHRDDLFIVSDRHAGIIHAARVVFPHAEHGYCVQHILGNI</sequence>
<evidence type="ECO:0000259" key="1">
    <source>
        <dbReference type="Pfam" id="PF10551"/>
    </source>
</evidence>